<feature type="signal peptide" evidence="1">
    <location>
        <begin position="1"/>
        <end position="20"/>
    </location>
</feature>
<dbReference type="Proteomes" id="UP001595636">
    <property type="component" value="Unassembled WGS sequence"/>
</dbReference>
<evidence type="ECO:0000256" key="1">
    <source>
        <dbReference type="SAM" id="SignalP"/>
    </source>
</evidence>
<comment type="caution">
    <text evidence="2">The sequence shown here is derived from an EMBL/GenBank/DDBJ whole genome shotgun (WGS) entry which is preliminary data.</text>
</comment>
<dbReference type="EMBL" id="JBHRYH010000008">
    <property type="protein sequence ID" value="MFC3625164.1"/>
    <property type="molecule type" value="Genomic_DNA"/>
</dbReference>
<name>A0ABV7TPE8_9NEIS</name>
<reference evidence="3" key="1">
    <citation type="journal article" date="2019" name="Int. J. Syst. Evol. Microbiol.">
        <title>The Global Catalogue of Microorganisms (GCM) 10K type strain sequencing project: providing services to taxonomists for standard genome sequencing and annotation.</title>
        <authorList>
            <consortium name="The Broad Institute Genomics Platform"/>
            <consortium name="The Broad Institute Genome Sequencing Center for Infectious Disease"/>
            <person name="Wu L."/>
            <person name="Ma J."/>
        </authorList>
    </citation>
    <scope>NUCLEOTIDE SEQUENCE [LARGE SCALE GENOMIC DNA]</scope>
    <source>
        <strain evidence="3">KCTC 42195</strain>
    </source>
</reference>
<accession>A0ABV7TPE8</accession>
<protein>
    <recommendedName>
        <fullName evidence="4">Type 1 fimbrial protein</fullName>
    </recommendedName>
</protein>
<evidence type="ECO:0000313" key="3">
    <source>
        <dbReference type="Proteomes" id="UP001595636"/>
    </source>
</evidence>
<evidence type="ECO:0000313" key="2">
    <source>
        <dbReference type="EMBL" id="MFC3625164.1"/>
    </source>
</evidence>
<dbReference type="RefSeq" id="WP_390276616.1">
    <property type="nucleotide sequence ID" value="NZ_JBHRYH010000008.1"/>
</dbReference>
<keyword evidence="3" id="KW-1185">Reference proteome</keyword>
<proteinExistence type="predicted"/>
<keyword evidence="1" id="KW-0732">Signal</keyword>
<evidence type="ECO:0008006" key="4">
    <source>
        <dbReference type="Google" id="ProtNLM"/>
    </source>
</evidence>
<sequence>MKKFLLLAIPMCLTATATYANGGVIHFRGALVKAPCETNASDLAYYAANNRAYLAARKVQSGPSCAGMDNTQFVSKARVVSEDGTADVISVAYN</sequence>
<gene>
    <name evidence="2" type="ORF">ACFOKJ_03260</name>
</gene>
<feature type="chain" id="PRO_5045966407" description="Type 1 fimbrial protein" evidence="1">
    <location>
        <begin position="21"/>
        <end position="94"/>
    </location>
</feature>
<organism evidence="2 3">
    <name type="scientific">Vogesella amnigena</name>
    <dbReference type="NCBI Taxonomy" id="1507449"/>
    <lineage>
        <taxon>Bacteria</taxon>
        <taxon>Pseudomonadati</taxon>
        <taxon>Pseudomonadota</taxon>
        <taxon>Betaproteobacteria</taxon>
        <taxon>Neisseriales</taxon>
        <taxon>Chromobacteriaceae</taxon>
        <taxon>Vogesella</taxon>
    </lineage>
</organism>